<dbReference type="InterPro" id="IPR016461">
    <property type="entry name" value="COMT-like"/>
</dbReference>
<dbReference type="PIRSF" id="PIRSF005739">
    <property type="entry name" value="O-mtase"/>
    <property type="match status" value="1"/>
</dbReference>
<evidence type="ECO:0000256" key="2">
    <source>
        <dbReference type="ARBA" id="ARBA00022679"/>
    </source>
</evidence>
<evidence type="ECO:0000256" key="3">
    <source>
        <dbReference type="ARBA" id="ARBA00022691"/>
    </source>
</evidence>
<dbReference type="InterPro" id="IPR001077">
    <property type="entry name" value="COMT_C"/>
</dbReference>
<evidence type="ECO:0000313" key="6">
    <source>
        <dbReference type="EMBL" id="CAA6808344.1"/>
    </source>
</evidence>
<reference evidence="6" key="1">
    <citation type="submission" date="2020-01" db="EMBL/GenBank/DDBJ databases">
        <authorList>
            <person name="Meier V. D."/>
            <person name="Meier V D."/>
        </authorList>
    </citation>
    <scope>NUCLEOTIDE SEQUENCE</scope>
    <source>
        <strain evidence="6">HLG_WM_MAG_10</strain>
    </source>
</reference>
<gene>
    <name evidence="6" type="ORF">HELGO_WM35198</name>
</gene>
<dbReference type="InterPro" id="IPR036388">
    <property type="entry name" value="WH-like_DNA-bd_sf"/>
</dbReference>
<keyword evidence="1 6" id="KW-0489">Methyltransferase</keyword>
<accession>A0A6S6T0K0</accession>
<sequence>MKIEEEQKELKDLFTTYWQYLALKTTCTLNIFDHIEQGENSIDRLSKVLELDRTALSFLIDGLCTFGFIKGKKDGLSLTQKGSLLTEEHPQTLKYACMLWGEEHLTAWQHLEHTLKTGQPSFEFCFQKPFFEWLAKEEAANKIYHKAMFEYARDDYALITNFIDFSTHNVLMDVGGGLGALLRAVRKKMPNLSMYLLETESVIKLLPVNYSNLFSAISGDFFKEIPPLADAITMSRVIHDWNDAKAEVLLNNVYNALPSGGKLYLIEIIKENLKDGAALLNLNMQAICNSYERTLDEYKVLLFAAGFKFICTKPLNSLQSIIICEK</sequence>
<dbReference type="InterPro" id="IPR029063">
    <property type="entry name" value="SAM-dependent_MTases_sf"/>
</dbReference>
<evidence type="ECO:0000256" key="4">
    <source>
        <dbReference type="PIRSR" id="PIRSR005739-1"/>
    </source>
</evidence>
<name>A0A6S6T0K0_9BACT</name>
<organism evidence="6">
    <name type="scientific">uncultured Aureispira sp</name>
    <dbReference type="NCBI Taxonomy" id="1331704"/>
    <lineage>
        <taxon>Bacteria</taxon>
        <taxon>Pseudomonadati</taxon>
        <taxon>Bacteroidota</taxon>
        <taxon>Saprospiria</taxon>
        <taxon>Saprospirales</taxon>
        <taxon>Saprospiraceae</taxon>
        <taxon>Aureispira</taxon>
        <taxon>environmental samples</taxon>
    </lineage>
</organism>
<dbReference type="AlphaFoldDB" id="A0A6S6T0K0"/>
<dbReference type="Pfam" id="PF00891">
    <property type="entry name" value="Methyltransf_2"/>
    <property type="match status" value="1"/>
</dbReference>
<evidence type="ECO:0000256" key="1">
    <source>
        <dbReference type="ARBA" id="ARBA00022603"/>
    </source>
</evidence>
<dbReference type="GO" id="GO:0032259">
    <property type="term" value="P:methylation"/>
    <property type="evidence" value="ECO:0007669"/>
    <property type="project" value="UniProtKB-KW"/>
</dbReference>
<keyword evidence="2 6" id="KW-0808">Transferase</keyword>
<dbReference type="EMBL" id="CACVAQ010000140">
    <property type="protein sequence ID" value="CAA6808344.1"/>
    <property type="molecule type" value="Genomic_DNA"/>
</dbReference>
<feature type="active site" description="Proton acceptor" evidence="4">
    <location>
        <position position="239"/>
    </location>
</feature>
<protein>
    <submittedName>
        <fullName evidence="6">O-methyltransferase family 2</fullName>
    </submittedName>
</protein>
<dbReference type="PANTHER" id="PTHR11746">
    <property type="entry name" value="O-METHYLTRANSFERASE"/>
    <property type="match status" value="1"/>
</dbReference>
<dbReference type="GO" id="GO:0008171">
    <property type="term" value="F:O-methyltransferase activity"/>
    <property type="evidence" value="ECO:0007669"/>
    <property type="project" value="InterPro"/>
</dbReference>
<dbReference type="PROSITE" id="PS51683">
    <property type="entry name" value="SAM_OMT_II"/>
    <property type="match status" value="1"/>
</dbReference>
<dbReference type="SUPFAM" id="SSF46785">
    <property type="entry name" value="Winged helix' DNA-binding domain"/>
    <property type="match status" value="1"/>
</dbReference>
<dbReference type="Gene3D" id="3.40.50.150">
    <property type="entry name" value="Vaccinia Virus protein VP39"/>
    <property type="match status" value="1"/>
</dbReference>
<dbReference type="SUPFAM" id="SSF53335">
    <property type="entry name" value="S-adenosyl-L-methionine-dependent methyltransferases"/>
    <property type="match status" value="1"/>
</dbReference>
<dbReference type="InterPro" id="IPR036390">
    <property type="entry name" value="WH_DNA-bd_sf"/>
</dbReference>
<dbReference type="Gene3D" id="1.10.10.10">
    <property type="entry name" value="Winged helix-like DNA-binding domain superfamily/Winged helix DNA-binding domain"/>
    <property type="match status" value="1"/>
</dbReference>
<proteinExistence type="predicted"/>
<feature type="domain" description="O-methyltransferase C-terminal" evidence="5">
    <location>
        <begin position="108"/>
        <end position="308"/>
    </location>
</feature>
<keyword evidence="3" id="KW-0949">S-adenosyl-L-methionine</keyword>
<evidence type="ECO:0000259" key="5">
    <source>
        <dbReference type="Pfam" id="PF00891"/>
    </source>
</evidence>